<dbReference type="GO" id="GO:0005524">
    <property type="term" value="F:ATP binding"/>
    <property type="evidence" value="ECO:0007669"/>
    <property type="project" value="UniProtKB-KW"/>
</dbReference>
<keyword evidence="3" id="KW-0805">Transcription regulation</keyword>
<dbReference type="InterPro" id="IPR002197">
    <property type="entry name" value="HTH_Fis"/>
</dbReference>
<dbReference type="Gene3D" id="1.10.10.60">
    <property type="entry name" value="Homeodomain-like"/>
    <property type="match status" value="1"/>
</dbReference>
<accession>A0A6V8MKT8</accession>
<dbReference type="GO" id="GO:0006355">
    <property type="term" value="P:regulation of DNA-templated transcription"/>
    <property type="evidence" value="ECO:0007669"/>
    <property type="project" value="InterPro"/>
</dbReference>
<dbReference type="FunFam" id="3.40.50.300:FF:000006">
    <property type="entry name" value="DNA-binding transcriptional regulator NtrC"/>
    <property type="match status" value="1"/>
</dbReference>
<dbReference type="CDD" id="cd00009">
    <property type="entry name" value="AAA"/>
    <property type="match status" value="1"/>
</dbReference>
<dbReference type="SMART" id="SM00382">
    <property type="entry name" value="AAA"/>
    <property type="match status" value="1"/>
</dbReference>
<dbReference type="InterPro" id="IPR027417">
    <property type="entry name" value="P-loop_NTPase"/>
</dbReference>
<evidence type="ECO:0000256" key="1">
    <source>
        <dbReference type="ARBA" id="ARBA00022741"/>
    </source>
</evidence>
<keyword evidence="1" id="KW-0547">Nucleotide-binding</keyword>
<dbReference type="SUPFAM" id="SSF46689">
    <property type="entry name" value="Homeodomain-like"/>
    <property type="match status" value="1"/>
</dbReference>
<evidence type="ECO:0000313" key="9">
    <source>
        <dbReference type="Proteomes" id="UP000556026"/>
    </source>
</evidence>
<dbReference type="Pfam" id="PF25601">
    <property type="entry name" value="AAA_lid_14"/>
    <property type="match status" value="1"/>
</dbReference>
<evidence type="ECO:0000256" key="5">
    <source>
        <dbReference type="ARBA" id="ARBA00023163"/>
    </source>
</evidence>
<dbReference type="InterPro" id="IPR009057">
    <property type="entry name" value="Homeodomain-like_sf"/>
</dbReference>
<dbReference type="GO" id="GO:0043565">
    <property type="term" value="F:sequence-specific DNA binding"/>
    <property type="evidence" value="ECO:0007669"/>
    <property type="project" value="InterPro"/>
</dbReference>
<dbReference type="InterPro" id="IPR025943">
    <property type="entry name" value="Sigma_54_int_dom_ATP-bd_2"/>
</dbReference>
<dbReference type="EMBL" id="BLXX01000009">
    <property type="protein sequence ID" value="GFO60606.1"/>
    <property type="molecule type" value="Genomic_DNA"/>
</dbReference>
<dbReference type="PROSITE" id="PS50045">
    <property type="entry name" value="SIGMA54_INTERACT_4"/>
    <property type="match status" value="1"/>
</dbReference>
<dbReference type="InterPro" id="IPR003593">
    <property type="entry name" value="AAA+_ATPase"/>
</dbReference>
<dbReference type="PANTHER" id="PTHR32071">
    <property type="entry name" value="TRANSCRIPTIONAL REGULATORY PROTEIN"/>
    <property type="match status" value="1"/>
</dbReference>
<dbReference type="InterPro" id="IPR035965">
    <property type="entry name" value="PAS-like_dom_sf"/>
</dbReference>
<dbReference type="PANTHER" id="PTHR32071:SF117">
    <property type="entry name" value="PTS-DEPENDENT DIHYDROXYACETONE KINASE OPERON REGULATORY PROTEIN-RELATED"/>
    <property type="match status" value="1"/>
</dbReference>
<keyword evidence="9" id="KW-1185">Reference proteome</keyword>
<keyword evidence="4" id="KW-0238">DNA-binding</keyword>
<keyword evidence="5" id="KW-0804">Transcription</keyword>
<gene>
    <name evidence="8" type="ORF">GMST_29310</name>
</gene>
<dbReference type="Pfam" id="PF02954">
    <property type="entry name" value="HTH_8"/>
    <property type="match status" value="1"/>
</dbReference>
<name>A0A6V8MKT8_9BACT</name>
<dbReference type="Gene3D" id="3.30.450.20">
    <property type="entry name" value="PAS domain"/>
    <property type="match status" value="1"/>
</dbReference>
<dbReference type="InterPro" id="IPR013656">
    <property type="entry name" value="PAS_4"/>
</dbReference>
<dbReference type="Pfam" id="PF08448">
    <property type="entry name" value="PAS_4"/>
    <property type="match status" value="1"/>
</dbReference>
<feature type="domain" description="Sigma-54 factor interaction" evidence="6">
    <location>
        <begin position="144"/>
        <end position="373"/>
    </location>
</feature>
<dbReference type="Gene3D" id="3.40.50.300">
    <property type="entry name" value="P-loop containing nucleotide triphosphate hydrolases"/>
    <property type="match status" value="1"/>
</dbReference>
<comment type="caution">
    <text evidence="8">The sequence shown here is derived from an EMBL/GenBank/DDBJ whole genome shotgun (WGS) entry which is preliminary data.</text>
</comment>
<dbReference type="PROSITE" id="PS50112">
    <property type="entry name" value="PAS"/>
    <property type="match status" value="1"/>
</dbReference>
<dbReference type="Pfam" id="PF00158">
    <property type="entry name" value="Sigma54_activat"/>
    <property type="match status" value="1"/>
</dbReference>
<evidence type="ECO:0000256" key="4">
    <source>
        <dbReference type="ARBA" id="ARBA00023125"/>
    </source>
</evidence>
<reference evidence="9" key="1">
    <citation type="submission" date="2020-06" db="EMBL/GenBank/DDBJ databases">
        <title>Draft genomic sequence of Geomonas sp. Red330.</title>
        <authorList>
            <person name="Itoh H."/>
            <person name="Zhenxing X."/>
            <person name="Ushijima N."/>
            <person name="Masuda Y."/>
            <person name="Shiratori Y."/>
            <person name="Senoo K."/>
        </authorList>
    </citation>
    <scope>NUCLEOTIDE SEQUENCE [LARGE SCALE GENOMIC DNA]</scope>
    <source>
        <strain evidence="9">Red330</strain>
    </source>
</reference>
<dbReference type="PRINTS" id="PR01590">
    <property type="entry name" value="HTHFIS"/>
</dbReference>
<evidence type="ECO:0000259" key="6">
    <source>
        <dbReference type="PROSITE" id="PS50045"/>
    </source>
</evidence>
<dbReference type="SMART" id="SM00091">
    <property type="entry name" value="PAS"/>
    <property type="match status" value="1"/>
</dbReference>
<dbReference type="PROSITE" id="PS00675">
    <property type="entry name" value="SIGMA54_INTERACT_1"/>
    <property type="match status" value="1"/>
</dbReference>
<protein>
    <submittedName>
        <fullName evidence="8">Sigma-54-dependent Fis family transcriptional regulator</fullName>
    </submittedName>
</protein>
<feature type="domain" description="PAS" evidence="7">
    <location>
        <begin position="15"/>
        <end position="79"/>
    </location>
</feature>
<evidence type="ECO:0000259" key="7">
    <source>
        <dbReference type="PROSITE" id="PS50112"/>
    </source>
</evidence>
<dbReference type="AlphaFoldDB" id="A0A6V8MKT8"/>
<dbReference type="SUPFAM" id="SSF52540">
    <property type="entry name" value="P-loop containing nucleoside triphosphate hydrolases"/>
    <property type="match status" value="1"/>
</dbReference>
<dbReference type="Proteomes" id="UP000556026">
    <property type="component" value="Unassembled WGS sequence"/>
</dbReference>
<organism evidence="8 9">
    <name type="scientific">Geomonas silvestris</name>
    <dbReference type="NCBI Taxonomy" id="2740184"/>
    <lineage>
        <taxon>Bacteria</taxon>
        <taxon>Pseudomonadati</taxon>
        <taxon>Thermodesulfobacteriota</taxon>
        <taxon>Desulfuromonadia</taxon>
        <taxon>Geobacterales</taxon>
        <taxon>Geobacteraceae</taxon>
        <taxon>Geomonas</taxon>
    </lineage>
</organism>
<dbReference type="InterPro" id="IPR000014">
    <property type="entry name" value="PAS"/>
</dbReference>
<dbReference type="PROSITE" id="PS00676">
    <property type="entry name" value="SIGMA54_INTERACT_2"/>
    <property type="match status" value="1"/>
</dbReference>
<evidence type="ECO:0000313" key="8">
    <source>
        <dbReference type="EMBL" id="GFO60606.1"/>
    </source>
</evidence>
<dbReference type="InterPro" id="IPR058031">
    <property type="entry name" value="AAA_lid_NorR"/>
</dbReference>
<keyword evidence="2" id="KW-0067">ATP-binding</keyword>
<dbReference type="NCBIfam" id="TIGR00229">
    <property type="entry name" value="sensory_box"/>
    <property type="match status" value="1"/>
</dbReference>
<sequence length="463" mass="50792">MRQMENNADLLVCQEIVASLGEGIIFADHDNRIVLVNQAAEQIRGIKAANFLGRHLLEMHSPLARERIGGILAALRSGELASHTRPLRAKGKVYENVYYPVRDPAGSFVGTVMLSRDITEKEQLKVENSVLRERIQAEQSCGELVARSAAMQPVFQVIRATAPLDSTILIGGESGTGKELVARAIHQLSRRRGGPLIKVNCAALPENLLESELFGYEKGAFTGALRERKGKFEQAQNGTIFLDEIGEMPLAAQAKLLRVLQERTVERIGGTREISVDVRVVAATNRDLAREVALGNFRQDLFYRLNVIPVQLPPLRERLEDIVPLAERFVAGFAAQMGRPALVLTAEAQRLLSCYDYPGNVRELKNALERAVALCTGQQISENDLPAVFVEGHASPERLQPQHAGSRSAAPLAAHLSGYQDRLIEEALESAGNNRSAAARLLGISRKTLWKKLKQRETGVTAG</sequence>
<evidence type="ECO:0000256" key="3">
    <source>
        <dbReference type="ARBA" id="ARBA00023015"/>
    </source>
</evidence>
<dbReference type="RefSeq" id="WP_183355418.1">
    <property type="nucleotide sequence ID" value="NZ_BLXX01000009.1"/>
</dbReference>
<dbReference type="SUPFAM" id="SSF55785">
    <property type="entry name" value="PYP-like sensor domain (PAS domain)"/>
    <property type="match status" value="1"/>
</dbReference>
<dbReference type="InterPro" id="IPR002078">
    <property type="entry name" value="Sigma_54_int"/>
</dbReference>
<evidence type="ECO:0000256" key="2">
    <source>
        <dbReference type="ARBA" id="ARBA00022840"/>
    </source>
</evidence>
<dbReference type="InterPro" id="IPR025944">
    <property type="entry name" value="Sigma_54_int_dom_CS"/>
</dbReference>
<dbReference type="PROSITE" id="PS00688">
    <property type="entry name" value="SIGMA54_INTERACT_3"/>
    <property type="match status" value="1"/>
</dbReference>
<dbReference type="Gene3D" id="1.10.8.60">
    <property type="match status" value="1"/>
</dbReference>
<dbReference type="InterPro" id="IPR025662">
    <property type="entry name" value="Sigma_54_int_dom_ATP-bd_1"/>
</dbReference>
<dbReference type="CDD" id="cd00130">
    <property type="entry name" value="PAS"/>
    <property type="match status" value="1"/>
</dbReference>
<proteinExistence type="predicted"/>